<proteinExistence type="predicted"/>
<dbReference type="RefSeq" id="WP_345064139.1">
    <property type="nucleotide sequence ID" value="NZ_BAABCN010000002.1"/>
</dbReference>
<sequence>MRTTVNIDDELLARASELTGITERATLLRDGLTTLIRVESARRLAKLGGTDGSATSAPRRREDAA</sequence>
<comment type="caution">
    <text evidence="1">The sequence shown here is derived from an EMBL/GenBank/DDBJ whole genome shotgun (WGS) entry which is preliminary data.</text>
</comment>
<keyword evidence="2" id="KW-1185">Reference proteome</keyword>
<dbReference type="InterPro" id="IPR019239">
    <property type="entry name" value="VapB_antitoxin"/>
</dbReference>
<dbReference type="Proteomes" id="UP001501803">
    <property type="component" value="Unassembled WGS sequence"/>
</dbReference>
<accession>A0ABP7KCQ1</accession>
<protein>
    <submittedName>
        <fullName evidence="1">Type II toxin-antitoxin system VapB family antitoxin</fullName>
    </submittedName>
</protein>
<name>A0ABP7KCQ1_9MICO</name>
<dbReference type="EMBL" id="BAABCN010000002">
    <property type="protein sequence ID" value="GAA3873069.1"/>
    <property type="molecule type" value="Genomic_DNA"/>
</dbReference>
<reference evidence="2" key="1">
    <citation type="journal article" date="2019" name="Int. J. Syst. Evol. Microbiol.">
        <title>The Global Catalogue of Microorganisms (GCM) 10K type strain sequencing project: providing services to taxonomists for standard genome sequencing and annotation.</title>
        <authorList>
            <consortium name="The Broad Institute Genomics Platform"/>
            <consortium name="The Broad Institute Genome Sequencing Center for Infectious Disease"/>
            <person name="Wu L."/>
            <person name="Ma J."/>
        </authorList>
    </citation>
    <scope>NUCLEOTIDE SEQUENCE [LARGE SCALE GENOMIC DNA]</scope>
    <source>
        <strain evidence="2">JCM 17021</strain>
    </source>
</reference>
<gene>
    <name evidence="1" type="ORF">GCM10022381_15100</name>
</gene>
<organism evidence="1 2">
    <name type="scientific">Leifsonia kafniensis</name>
    <dbReference type="NCBI Taxonomy" id="475957"/>
    <lineage>
        <taxon>Bacteria</taxon>
        <taxon>Bacillati</taxon>
        <taxon>Actinomycetota</taxon>
        <taxon>Actinomycetes</taxon>
        <taxon>Micrococcales</taxon>
        <taxon>Microbacteriaceae</taxon>
        <taxon>Leifsonia</taxon>
    </lineage>
</organism>
<dbReference type="Pfam" id="PF09957">
    <property type="entry name" value="VapB_antitoxin"/>
    <property type="match status" value="1"/>
</dbReference>
<evidence type="ECO:0000313" key="2">
    <source>
        <dbReference type="Proteomes" id="UP001501803"/>
    </source>
</evidence>
<evidence type="ECO:0000313" key="1">
    <source>
        <dbReference type="EMBL" id="GAA3873069.1"/>
    </source>
</evidence>